<comment type="caution">
    <text evidence="2">The sequence shown here is derived from an EMBL/GenBank/DDBJ whole genome shotgun (WGS) entry which is preliminary data.</text>
</comment>
<evidence type="ECO:0000313" key="3">
    <source>
        <dbReference type="Proteomes" id="UP001279734"/>
    </source>
</evidence>
<gene>
    <name evidence="2" type="ORF">Nepgr_023902</name>
</gene>
<keyword evidence="1" id="KW-1133">Transmembrane helix</keyword>
<keyword evidence="1" id="KW-0812">Transmembrane</keyword>
<organism evidence="2 3">
    <name type="scientific">Nepenthes gracilis</name>
    <name type="common">Slender pitcher plant</name>
    <dbReference type="NCBI Taxonomy" id="150966"/>
    <lineage>
        <taxon>Eukaryota</taxon>
        <taxon>Viridiplantae</taxon>
        <taxon>Streptophyta</taxon>
        <taxon>Embryophyta</taxon>
        <taxon>Tracheophyta</taxon>
        <taxon>Spermatophyta</taxon>
        <taxon>Magnoliopsida</taxon>
        <taxon>eudicotyledons</taxon>
        <taxon>Gunneridae</taxon>
        <taxon>Pentapetalae</taxon>
        <taxon>Caryophyllales</taxon>
        <taxon>Nepenthaceae</taxon>
        <taxon>Nepenthes</taxon>
    </lineage>
</organism>
<sequence>MAKTPTMHMDEVLSLGVVTILSVMLYAKMLTAVMLVRGLLMECRVQLIGAMRLVLWPRLLCRDVYFDRGVFFLQTLAAGNLEVKVVLPRLGHDALTEIVGLDAF</sequence>
<evidence type="ECO:0000313" key="2">
    <source>
        <dbReference type="EMBL" id="GMH22059.1"/>
    </source>
</evidence>
<dbReference type="EMBL" id="BSYO01000024">
    <property type="protein sequence ID" value="GMH22059.1"/>
    <property type="molecule type" value="Genomic_DNA"/>
</dbReference>
<keyword evidence="1" id="KW-0472">Membrane</keyword>
<protein>
    <submittedName>
        <fullName evidence="2">Uncharacterized protein</fullName>
    </submittedName>
</protein>
<dbReference type="Proteomes" id="UP001279734">
    <property type="component" value="Unassembled WGS sequence"/>
</dbReference>
<proteinExistence type="predicted"/>
<keyword evidence="3" id="KW-1185">Reference proteome</keyword>
<feature type="transmembrane region" description="Helical" evidence="1">
    <location>
        <begin position="12"/>
        <end position="36"/>
    </location>
</feature>
<evidence type="ECO:0000256" key="1">
    <source>
        <dbReference type="SAM" id="Phobius"/>
    </source>
</evidence>
<reference evidence="2" key="1">
    <citation type="submission" date="2023-05" db="EMBL/GenBank/DDBJ databases">
        <title>Nepenthes gracilis genome sequencing.</title>
        <authorList>
            <person name="Fukushima K."/>
        </authorList>
    </citation>
    <scope>NUCLEOTIDE SEQUENCE</scope>
    <source>
        <strain evidence="2">SING2019-196</strain>
    </source>
</reference>
<accession>A0AAD3T3L6</accession>
<name>A0AAD3T3L6_NEPGR</name>
<dbReference type="AlphaFoldDB" id="A0AAD3T3L6"/>